<dbReference type="EMBL" id="DYUE01000103">
    <property type="protein sequence ID" value="HJG90880.1"/>
    <property type="molecule type" value="Genomic_DNA"/>
</dbReference>
<evidence type="ECO:0008006" key="4">
    <source>
        <dbReference type="Google" id="ProtNLM"/>
    </source>
</evidence>
<name>A0A921MV05_9MICO</name>
<reference evidence="2" key="1">
    <citation type="journal article" date="2021" name="PeerJ">
        <title>Extensive microbial diversity within the chicken gut microbiome revealed by metagenomics and culture.</title>
        <authorList>
            <person name="Gilroy R."/>
            <person name="Ravi A."/>
            <person name="Getino M."/>
            <person name="Pursley I."/>
            <person name="Horton D.L."/>
            <person name="Alikhan N.F."/>
            <person name="Baker D."/>
            <person name="Gharbi K."/>
            <person name="Hall N."/>
            <person name="Watson M."/>
            <person name="Adriaenssens E.M."/>
            <person name="Foster-Nyarko E."/>
            <person name="Jarju S."/>
            <person name="Secka A."/>
            <person name="Antonio M."/>
            <person name="Oren A."/>
            <person name="Chaudhuri R.R."/>
            <person name="La Ragione R."/>
            <person name="Hildebrand F."/>
            <person name="Pallen M.J."/>
        </authorList>
    </citation>
    <scope>NUCLEOTIDE SEQUENCE</scope>
    <source>
        <strain evidence="2">ChiGjej5B5-22894</strain>
    </source>
</reference>
<evidence type="ECO:0000313" key="2">
    <source>
        <dbReference type="EMBL" id="HJG90880.1"/>
    </source>
</evidence>
<proteinExistence type="predicted"/>
<comment type="caution">
    <text evidence="2">The sequence shown here is derived from an EMBL/GenBank/DDBJ whole genome shotgun (WGS) entry which is preliminary data.</text>
</comment>
<accession>A0A921MV05</accession>
<feature type="region of interest" description="Disordered" evidence="1">
    <location>
        <begin position="103"/>
        <end position="127"/>
    </location>
</feature>
<evidence type="ECO:0000256" key="1">
    <source>
        <dbReference type="SAM" id="MobiDB-lite"/>
    </source>
</evidence>
<dbReference type="Proteomes" id="UP000742460">
    <property type="component" value="Unassembled WGS sequence"/>
</dbReference>
<dbReference type="OrthoDB" id="5190473at2"/>
<gene>
    <name evidence="2" type="ORF">K8V81_04060</name>
</gene>
<evidence type="ECO:0000313" key="3">
    <source>
        <dbReference type="Proteomes" id="UP000742460"/>
    </source>
</evidence>
<dbReference type="RefSeq" id="WP_087486129.1">
    <property type="nucleotide sequence ID" value="NZ_FXXB01000008.1"/>
</dbReference>
<protein>
    <recommendedName>
        <fullName evidence="4">Cupin</fullName>
    </recommendedName>
</protein>
<reference evidence="2" key="2">
    <citation type="submission" date="2021-09" db="EMBL/GenBank/DDBJ databases">
        <authorList>
            <person name="Gilroy R."/>
        </authorList>
    </citation>
    <scope>NUCLEOTIDE SEQUENCE</scope>
    <source>
        <strain evidence="2">ChiGjej5B5-22894</strain>
    </source>
</reference>
<dbReference type="SUPFAM" id="SSF51182">
    <property type="entry name" value="RmlC-like cupins"/>
    <property type="match status" value="1"/>
</dbReference>
<organism evidence="2 3">
    <name type="scientific">Brachybacterium massiliense</name>
    <dbReference type="NCBI Taxonomy" id="1755098"/>
    <lineage>
        <taxon>Bacteria</taxon>
        <taxon>Bacillati</taxon>
        <taxon>Actinomycetota</taxon>
        <taxon>Actinomycetes</taxon>
        <taxon>Micrococcales</taxon>
        <taxon>Dermabacteraceae</taxon>
        <taxon>Brachybacterium</taxon>
    </lineage>
</organism>
<dbReference type="InterPro" id="IPR011051">
    <property type="entry name" value="RmlC_Cupin_sf"/>
</dbReference>
<dbReference type="AlphaFoldDB" id="A0A921MV05"/>
<sequence length="127" mass="13594">MPALPDAITQALDKARKAENGRHAELLVNDGPLRQSVIALRRGVRLPEHNSPPAASMQVVRGSVRVTGQEEAELRAGDLEALTHFRHAVEALEDCAFLLTTVTSQPGGGSHDTRTGELPVTADDDRA</sequence>
<dbReference type="InterPro" id="IPR014710">
    <property type="entry name" value="RmlC-like_jellyroll"/>
</dbReference>
<dbReference type="Gene3D" id="2.60.120.10">
    <property type="entry name" value="Jelly Rolls"/>
    <property type="match status" value="1"/>
</dbReference>